<proteinExistence type="predicted"/>
<evidence type="ECO:0000313" key="5">
    <source>
        <dbReference type="Proteomes" id="UP000021315"/>
    </source>
</evidence>
<keyword evidence="1" id="KW-0472">Membrane</keyword>
<reference evidence="4" key="1">
    <citation type="submission" date="2014-02" db="EMBL/GenBank/DDBJ databases">
        <title>Expanding our view of genomic diversity in Candidatus Accumulibacter clades.</title>
        <authorList>
            <person name="Skennerton C.T."/>
            <person name="Barr J.J."/>
            <person name="Slater F.R."/>
            <person name="Bond P.L."/>
            <person name="Tyson G.W."/>
        </authorList>
    </citation>
    <scope>NUCLEOTIDE SEQUENCE [LARGE SCALE GENOMIC DNA]</scope>
</reference>
<keyword evidence="1" id="KW-1133">Transmembrane helix</keyword>
<feature type="signal peptide" evidence="2">
    <location>
        <begin position="1"/>
        <end position="26"/>
    </location>
</feature>
<dbReference type="EMBL" id="JDST02000059">
    <property type="protein sequence ID" value="KFB76207.1"/>
    <property type="molecule type" value="Genomic_DNA"/>
</dbReference>
<name>A0A080M4H6_9PROT</name>
<keyword evidence="5" id="KW-1185">Reference proteome</keyword>
<evidence type="ECO:0000313" key="4">
    <source>
        <dbReference type="EMBL" id="KFB76207.1"/>
    </source>
</evidence>
<evidence type="ECO:0000256" key="1">
    <source>
        <dbReference type="SAM" id="Phobius"/>
    </source>
</evidence>
<evidence type="ECO:0000256" key="2">
    <source>
        <dbReference type="SAM" id="SignalP"/>
    </source>
</evidence>
<comment type="caution">
    <text evidence="4">The sequence shown here is derived from an EMBL/GenBank/DDBJ whole genome shotgun (WGS) entry which is preliminary data.</text>
</comment>
<feature type="domain" description="Ice-binding protein C-terminal" evidence="3">
    <location>
        <begin position="252"/>
        <end position="272"/>
    </location>
</feature>
<sequence>MHYMMRKLLSFSIAVMGVAGSLPAAAFIIDGKLDDWGVDTKTWIPADGIQFTIEDQIGVGAYYLTPGWGGQAYDAEALYAKKADGKVYIALATGHNPRTLNQGNSYGAGDFAIDFNKDGSFDVGINILHAEGFKKGAYTFETFGVEGGVYKNPVWAYGLWDTAGNLAKKGNADRAHPTHMTGGTQVGQAELKYTTVGVAGYGQRSTDLHYFYEMSIDTGLLFAAGWDGKAFDIHWTQNCANDSIFVDPPGNVPAPTTLALMGLGLFGLIQRRTQSNRRRR</sequence>
<gene>
    <name evidence="4" type="ORF">AW06_002629</name>
</gene>
<feature type="chain" id="PRO_5001750702" description="Ice-binding protein C-terminal domain-containing protein" evidence="2">
    <location>
        <begin position="27"/>
        <end position="280"/>
    </location>
</feature>
<dbReference type="Proteomes" id="UP000021315">
    <property type="component" value="Unassembled WGS sequence"/>
</dbReference>
<keyword evidence="1" id="KW-0812">Transmembrane</keyword>
<dbReference type="InterPro" id="IPR013424">
    <property type="entry name" value="Ice-binding_C"/>
</dbReference>
<accession>A0A080M4H6</accession>
<protein>
    <recommendedName>
        <fullName evidence="3">Ice-binding protein C-terminal domain-containing protein</fullName>
    </recommendedName>
</protein>
<feature type="transmembrane region" description="Helical" evidence="1">
    <location>
        <begin position="252"/>
        <end position="270"/>
    </location>
</feature>
<keyword evidence="2" id="KW-0732">Signal</keyword>
<dbReference type="AlphaFoldDB" id="A0A080M4H6"/>
<evidence type="ECO:0000259" key="3">
    <source>
        <dbReference type="Pfam" id="PF07589"/>
    </source>
</evidence>
<organism evidence="4 5">
    <name type="scientific">Candidatus Accumulibacter cognatus</name>
    <dbReference type="NCBI Taxonomy" id="2954383"/>
    <lineage>
        <taxon>Bacteria</taxon>
        <taxon>Pseudomonadati</taxon>
        <taxon>Pseudomonadota</taxon>
        <taxon>Betaproteobacteria</taxon>
        <taxon>Candidatus Accumulibacter</taxon>
    </lineage>
</organism>
<dbReference type="Pfam" id="PF07589">
    <property type="entry name" value="PEP-CTERM"/>
    <property type="match status" value="1"/>
</dbReference>